<protein>
    <recommendedName>
        <fullName evidence="15">lytic cellulose monooxygenase (C4-dehydrogenating)</fullName>
        <ecNumber evidence="15">1.14.99.56</ecNumber>
    </recommendedName>
</protein>
<evidence type="ECO:0000256" key="10">
    <source>
        <dbReference type="ARBA" id="ARBA00023157"/>
    </source>
</evidence>
<keyword evidence="5" id="KW-0732">Signal</keyword>
<keyword evidence="7" id="KW-0560">Oxidoreductase</keyword>
<keyword evidence="18" id="KW-1185">Reference proteome</keyword>
<keyword evidence="9" id="KW-0503">Monooxygenase</keyword>
<gene>
    <name evidence="17" type="ORF">Dda_6334</name>
</gene>
<accession>A0AAD6NHB4</accession>
<reference evidence="17" key="1">
    <citation type="submission" date="2023-01" db="EMBL/GenBank/DDBJ databases">
        <title>The chitinases involved in constricting ring structure development in the nematode-trapping fungus Drechslerella dactyloides.</title>
        <authorList>
            <person name="Wang R."/>
            <person name="Zhang L."/>
            <person name="Tang P."/>
            <person name="Li S."/>
            <person name="Liang L."/>
        </authorList>
    </citation>
    <scope>NUCLEOTIDE SEQUENCE</scope>
    <source>
        <strain evidence="17">YMF1.00031</strain>
    </source>
</reference>
<sequence length="138" mass="15396">MQDIPNPFGDSPIIYLNNNDVVCNKGAKPAQLVAPARAGSQVTFKWDKWFDDHKGPVITYLASCGGDCRAANGSALNWFNIDEAGLYENASWATDRLMVQNNMTCTITLPQQIPNSQYLMRHKMIALHIARQQNEAEL</sequence>
<evidence type="ECO:0000313" key="18">
    <source>
        <dbReference type="Proteomes" id="UP001221413"/>
    </source>
</evidence>
<dbReference type="InterPro" id="IPR049892">
    <property type="entry name" value="AA9"/>
</dbReference>
<evidence type="ECO:0000256" key="13">
    <source>
        <dbReference type="ARBA" id="ARBA00044502"/>
    </source>
</evidence>
<evidence type="ECO:0000256" key="7">
    <source>
        <dbReference type="ARBA" id="ARBA00023002"/>
    </source>
</evidence>
<dbReference type="EMBL" id="JAQGDS010000008">
    <property type="protein sequence ID" value="KAJ6258295.1"/>
    <property type="molecule type" value="Genomic_DNA"/>
</dbReference>
<evidence type="ECO:0000256" key="14">
    <source>
        <dbReference type="ARBA" id="ARBA00045077"/>
    </source>
</evidence>
<comment type="similarity">
    <text evidence="13">Belongs to the polysaccharide monooxygenase AA9 family.</text>
</comment>
<proteinExistence type="inferred from homology"/>
<keyword evidence="4" id="KW-0479">Metal-binding</keyword>
<dbReference type="Proteomes" id="UP001221413">
    <property type="component" value="Unassembled WGS sequence"/>
</dbReference>
<evidence type="ECO:0000256" key="9">
    <source>
        <dbReference type="ARBA" id="ARBA00023033"/>
    </source>
</evidence>
<evidence type="ECO:0000259" key="16">
    <source>
        <dbReference type="Pfam" id="PF03443"/>
    </source>
</evidence>
<keyword evidence="11" id="KW-0119">Carbohydrate metabolism</keyword>
<evidence type="ECO:0000256" key="2">
    <source>
        <dbReference type="ARBA" id="ARBA00004613"/>
    </source>
</evidence>
<dbReference type="GO" id="GO:0030245">
    <property type="term" value="P:cellulose catabolic process"/>
    <property type="evidence" value="ECO:0007669"/>
    <property type="project" value="UniProtKB-KW"/>
</dbReference>
<comment type="cofactor">
    <cofactor evidence="1">
        <name>Cu(2+)</name>
        <dbReference type="ChEBI" id="CHEBI:29036"/>
    </cofactor>
</comment>
<keyword evidence="12" id="KW-0624">Polysaccharide degradation</keyword>
<dbReference type="PANTHER" id="PTHR33353:SF10">
    <property type="entry name" value="ENDO-BETA-1,4-GLUCANASE D"/>
    <property type="match status" value="1"/>
</dbReference>
<keyword evidence="6" id="KW-0136">Cellulose degradation</keyword>
<dbReference type="Pfam" id="PF03443">
    <property type="entry name" value="AA9"/>
    <property type="match status" value="1"/>
</dbReference>
<dbReference type="GO" id="GO:0046872">
    <property type="term" value="F:metal ion binding"/>
    <property type="evidence" value="ECO:0007669"/>
    <property type="project" value="UniProtKB-KW"/>
</dbReference>
<feature type="domain" description="Auxiliary Activity family 9 catalytic" evidence="16">
    <location>
        <begin position="11"/>
        <end position="137"/>
    </location>
</feature>
<dbReference type="GO" id="GO:0004497">
    <property type="term" value="F:monooxygenase activity"/>
    <property type="evidence" value="ECO:0007669"/>
    <property type="project" value="UniProtKB-KW"/>
</dbReference>
<comment type="catalytic activity">
    <reaction evidence="14">
        <text>[(1-&gt;4)-beta-D-glucosyl]n+m + reduced acceptor + O2 = 4-dehydro-beta-D-glucosyl-[(1-&gt;4)-beta-D-glucosyl]n-1 + [(1-&gt;4)-beta-D-glucosyl]m + acceptor + H2O.</text>
        <dbReference type="EC" id="1.14.99.56"/>
    </reaction>
</comment>
<keyword evidence="10" id="KW-1015">Disulfide bond</keyword>
<dbReference type="Gene3D" id="2.70.50.70">
    <property type="match status" value="1"/>
</dbReference>
<keyword evidence="3" id="KW-0964">Secreted</keyword>
<evidence type="ECO:0000256" key="11">
    <source>
        <dbReference type="ARBA" id="ARBA00023277"/>
    </source>
</evidence>
<dbReference type="GO" id="GO:0005576">
    <property type="term" value="C:extracellular region"/>
    <property type="evidence" value="ECO:0007669"/>
    <property type="project" value="UniProtKB-SubCell"/>
</dbReference>
<comment type="subcellular location">
    <subcellularLocation>
        <location evidence="2">Secreted</location>
    </subcellularLocation>
</comment>
<name>A0AAD6NHB4_DREDA</name>
<evidence type="ECO:0000256" key="12">
    <source>
        <dbReference type="ARBA" id="ARBA00023326"/>
    </source>
</evidence>
<dbReference type="AlphaFoldDB" id="A0AAD6NHB4"/>
<evidence type="ECO:0000256" key="15">
    <source>
        <dbReference type="ARBA" id="ARBA00047174"/>
    </source>
</evidence>
<dbReference type="EC" id="1.14.99.56" evidence="15"/>
<evidence type="ECO:0000256" key="3">
    <source>
        <dbReference type="ARBA" id="ARBA00022525"/>
    </source>
</evidence>
<evidence type="ECO:0000256" key="4">
    <source>
        <dbReference type="ARBA" id="ARBA00022723"/>
    </source>
</evidence>
<keyword evidence="8" id="KW-0186">Copper</keyword>
<organism evidence="17 18">
    <name type="scientific">Drechslerella dactyloides</name>
    <name type="common">Nematode-trapping fungus</name>
    <name type="synonym">Arthrobotrys dactyloides</name>
    <dbReference type="NCBI Taxonomy" id="74499"/>
    <lineage>
        <taxon>Eukaryota</taxon>
        <taxon>Fungi</taxon>
        <taxon>Dikarya</taxon>
        <taxon>Ascomycota</taxon>
        <taxon>Pezizomycotina</taxon>
        <taxon>Orbiliomycetes</taxon>
        <taxon>Orbiliales</taxon>
        <taxon>Orbiliaceae</taxon>
        <taxon>Drechslerella</taxon>
    </lineage>
</organism>
<evidence type="ECO:0000256" key="8">
    <source>
        <dbReference type="ARBA" id="ARBA00023008"/>
    </source>
</evidence>
<evidence type="ECO:0000256" key="1">
    <source>
        <dbReference type="ARBA" id="ARBA00001973"/>
    </source>
</evidence>
<evidence type="ECO:0000256" key="6">
    <source>
        <dbReference type="ARBA" id="ARBA00023001"/>
    </source>
</evidence>
<comment type="caution">
    <text evidence="17">The sequence shown here is derived from an EMBL/GenBank/DDBJ whole genome shotgun (WGS) entry which is preliminary data.</text>
</comment>
<dbReference type="PANTHER" id="PTHR33353">
    <property type="entry name" value="PUTATIVE (AFU_ORTHOLOGUE AFUA_1G12560)-RELATED"/>
    <property type="match status" value="1"/>
</dbReference>
<dbReference type="InterPro" id="IPR005103">
    <property type="entry name" value="AA9_LPMO"/>
</dbReference>
<evidence type="ECO:0000256" key="5">
    <source>
        <dbReference type="ARBA" id="ARBA00022729"/>
    </source>
</evidence>
<evidence type="ECO:0000313" key="17">
    <source>
        <dbReference type="EMBL" id="KAJ6258295.1"/>
    </source>
</evidence>